<dbReference type="CDD" id="cd00130">
    <property type="entry name" value="PAS"/>
    <property type="match status" value="2"/>
</dbReference>
<dbReference type="Pfam" id="PF00512">
    <property type="entry name" value="HisKA"/>
    <property type="match status" value="1"/>
</dbReference>
<feature type="coiled-coil region" evidence="7">
    <location>
        <begin position="259"/>
        <end position="300"/>
    </location>
</feature>
<dbReference type="SUPFAM" id="SSF55785">
    <property type="entry name" value="PYP-like sensor domain (PAS domain)"/>
    <property type="match status" value="2"/>
</dbReference>
<dbReference type="InterPro" id="IPR011006">
    <property type="entry name" value="CheY-like_superfamily"/>
</dbReference>
<dbReference type="Pfam" id="PF00072">
    <property type="entry name" value="Response_reg"/>
    <property type="match status" value="2"/>
</dbReference>
<dbReference type="InterPro" id="IPR003661">
    <property type="entry name" value="HisK_dim/P_dom"/>
</dbReference>
<evidence type="ECO:0000256" key="5">
    <source>
        <dbReference type="ARBA" id="ARBA00022777"/>
    </source>
</evidence>
<dbReference type="RefSeq" id="WP_092815848.1">
    <property type="nucleotide sequence ID" value="NZ_FMVW01000009.1"/>
</dbReference>
<dbReference type="SMART" id="SM00387">
    <property type="entry name" value="HATPase_c"/>
    <property type="match status" value="1"/>
</dbReference>
<dbReference type="FunFam" id="3.30.450.20:FF:000099">
    <property type="entry name" value="Sensory box sensor histidine kinase"/>
    <property type="match status" value="1"/>
</dbReference>
<feature type="modified residue" description="4-aspartylphosphate" evidence="6">
    <location>
        <position position="746"/>
    </location>
</feature>
<feature type="domain" description="PAC" evidence="11">
    <location>
        <begin position="79"/>
        <end position="131"/>
    </location>
</feature>
<evidence type="ECO:0000313" key="12">
    <source>
        <dbReference type="EMBL" id="SCZ44833.1"/>
    </source>
</evidence>
<evidence type="ECO:0000256" key="3">
    <source>
        <dbReference type="ARBA" id="ARBA00022553"/>
    </source>
</evidence>
<dbReference type="InterPro" id="IPR000014">
    <property type="entry name" value="PAS"/>
</dbReference>
<evidence type="ECO:0000256" key="4">
    <source>
        <dbReference type="ARBA" id="ARBA00022679"/>
    </source>
</evidence>
<gene>
    <name evidence="12" type="ORF">SAMN03080610_03304</name>
</gene>
<dbReference type="Proteomes" id="UP000199347">
    <property type="component" value="Unassembled WGS sequence"/>
</dbReference>
<reference evidence="12 13" key="1">
    <citation type="submission" date="2016-10" db="EMBL/GenBank/DDBJ databases">
        <authorList>
            <person name="de Groot N.N."/>
        </authorList>
    </citation>
    <scope>NUCLEOTIDE SEQUENCE [LARGE SCALE GENOMIC DNA]</scope>
    <source>
        <strain evidence="12 13">DSM 2698</strain>
    </source>
</reference>
<comment type="catalytic activity">
    <reaction evidence="1">
        <text>ATP + protein L-histidine = ADP + protein N-phospho-L-histidine.</text>
        <dbReference type="EC" id="2.7.13.3"/>
    </reaction>
</comment>
<dbReference type="NCBIfam" id="TIGR00229">
    <property type="entry name" value="sensory_box"/>
    <property type="match status" value="2"/>
</dbReference>
<dbReference type="InterPro" id="IPR004358">
    <property type="entry name" value="Sig_transdc_His_kin-like_C"/>
</dbReference>
<dbReference type="SUPFAM" id="SSF52172">
    <property type="entry name" value="CheY-like"/>
    <property type="match status" value="2"/>
</dbReference>
<name>A0A1G5P5K2_AFIMA</name>
<keyword evidence="7" id="KW-0175">Coiled coil</keyword>
<dbReference type="InterPro" id="IPR003594">
    <property type="entry name" value="HATPase_dom"/>
</dbReference>
<evidence type="ECO:0000256" key="1">
    <source>
        <dbReference type="ARBA" id="ARBA00000085"/>
    </source>
</evidence>
<dbReference type="OrthoDB" id="9796100at2"/>
<dbReference type="InterPro" id="IPR035965">
    <property type="entry name" value="PAS-like_dom_sf"/>
</dbReference>
<evidence type="ECO:0000259" key="9">
    <source>
        <dbReference type="PROSITE" id="PS50110"/>
    </source>
</evidence>
<evidence type="ECO:0000256" key="2">
    <source>
        <dbReference type="ARBA" id="ARBA00012438"/>
    </source>
</evidence>
<dbReference type="SMART" id="SM00086">
    <property type="entry name" value="PAC"/>
    <property type="match status" value="2"/>
</dbReference>
<dbReference type="InterPro" id="IPR036890">
    <property type="entry name" value="HATPase_C_sf"/>
</dbReference>
<proteinExistence type="predicted"/>
<dbReference type="SMART" id="SM00388">
    <property type="entry name" value="HisKA"/>
    <property type="match status" value="1"/>
</dbReference>
<feature type="domain" description="Histidine kinase" evidence="8">
    <location>
        <begin position="309"/>
        <end position="537"/>
    </location>
</feature>
<evidence type="ECO:0000259" key="8">
    <source>
        <dbReference type="PROSITE" id="PS50109"/>
    </source>
</evidence>
<dbReference type="EMBL" id="FMVW01000009">
    <property type="protein sequence ID" value="SCZ44833.1"/>
    <property type="molecule type" value="Genomic_DNA"/>
</dbReference>
<dbReference type="GO" id="GO:0000155">
    <property type="term" value="F:phosphorelay sensor kinase activity"/>
    <property type="evidence" value="ECO:0007669"/>
    <property type="project" value="InterPro"/>
</dbReference>
<organism evidence="12 13">
    <name type="scientific">Afifella marina DSM 2698</name>
    <dbReference type="NCBI Taxonomy" id="1120955"/>
    <lineage>
        <taxon>Bacteria</taxon>
        <taxon>Pseudomonadati</taxon>
        <taxon>Pseudomonadota</taxon>
        <taxon>Alphaproteobacteria</taxon>
        <taxon>Hyphomicrobiales</taxon>
        <taxon>Afifellaceae</taxon>
        <taxon>Afifella</taxon>
    </lineage>
</organism>
<feature type="domain" description="Response regulatory" evidence="9">
    <location>
        <begin position="562"/>
        <end position="678"/>
    </location>
</feature>
<evidence type="ECO:0000259" key="10">
    <source>
        <dbReference type="PROSITE" id="PS50112"/>
    </source>
</evidence>
<keyword evidence="3 6" id="KW-0597">Phosphoprotein</keyword>
<dbReference type="CDD" id="cd00156">
    <property type="entry name" value="REC"/>
    <property type="match status" value="1"/>
</dbReference>
<keyword evidence="4" id="KW-0808">Transferase</keyword>
<dbReference type="InterPro" id="IPR000700">
    <property type="entry name" value="PAS-assoc_C"/>
</dbReference>
<dbReference type="PROSITE" id="PS50112">
    <property type="entry name" value="PAS"/>
    <property type="match status" value="2"/>
</dbReference>
<evidence type="ECO:0000256" key="6">
    <source>
        <dbReference type="PROSITE-ProRule" id="PRU00169"/>
    </source>
</evidence>
<dbReference type="STRING" id="1120955.SAMN03080610_03304"/>
<keyword evidence="5" id="KW-0418">Kinase</keyword>
<dbReference type="EC" id="2.7.13.3" evidence="2"/>
<dbReference type="AlphaFoldDB" id="A0A1G5P5K2"/>
<dbReference type="InterPro" id="IPR001610">
    <property type="entry name" value="PAC"/>
</dbReference>
<dbReference type="InterPro" id="IPR052162">
    <property type="entry name" value="Sensor_kinase/Photoreceptor"/>
</dbReference>
<dbReference type="CDD" id="cd00082">
    <property type="entry name" value="HisKA"/>
    <property type="match status" value="1"/>
</dbReference>
<dbReference type="Gene3D" id="1.10.287.130">
    <property type="match status" value="1"/>
</dbReference>
<dbReference type="InterPro" id="IPR013655">
    <property type="entry name" value="PAS_fold_3"/>
</dbReference>
<feature type="domain" description="Response regulatory" evidence="9">
    <location>
        <begin position="695"/>
        <end position="811"/>
    </location>
</feature>
<evidence type="ECO:0000313" key="13">
    <source>
        <dbReference type="Proteomes" id="UP000199347"/>
    </source>
</evidence>
<keyword evidence="13" id="KW-1185">Reference proteome</keyword>
<dbReference type="PROSITE" id="PS50113">
    <property type="entry name" value="PAC"/>
    <property type="match status" value="2"/>
</dbReference>
<dbReference type="InterPro" id="IPR001789">
    <property type="entry name" value="Sig_transdc_resp-reg_receiver"/>
</dbReference>
<dbReference type="SUPFAM" id="SSF47384">
    <property type="entry name" value="Homodimeric domain of signal transducing histidine kinase"/>
    <property type="match status" value="1"/>
</dbReference>
<dbReference type="Gene3D" id="3.40.50.2300">
    <property type="match status" value="2"/>
</dbReference>
<dbReference type="PRINTS" id="PR00344">
    <property type="entry name" value="BCTRLSENSOR"/>
</dbReference>
<protein>
    <recommendedName>
        <fullName evidence="2">histidine kinase</fullName>
        <ecNumber evidence="2">2.7.13.3</ecNumber>
    </recommendedName>
</protein>
<feature type="domain" description="PAC" evidence="11">
    <location>
        <begin position="204"/>
        <end position="257"/>
    </location>
</feature>
<sequence length="820" mass="90429">MVVAESEARFKRIADSAPAMIWVSDAEGRVIFANRYYETVLGAPAATMLGDGWQRAVLPEDLPSFYTSFMTAFAARRSFRVEIRFVHKDGEARWYRCAGAPRYDSVDRFLGFTGCNLDISEGKRAAEELRRNELRFRAISESMPQIVWSSLPDGRIDYFNQRWTEYTGQSGADAVENWPQMIHAGDRARTQQAWQASLETGETYEIEYRLRRHDGVYRWSLARALPVYDEISGQILRWFGTCTDIEDQVAARQALARSQEELERVVSERTAALQSANEQLRKEIAEREHAEEALRQAQKMEAIGQLTGGVAHDFNNLLTVISGNLERLLRRLDDDEPDLARIRIAAEHAMRGSKRAAELTERLLSFARRQPLRPRPVDTTQLVMGMVDLLQRTLGEQIQLKTEVDDDVWPATVDANHLESAMLNLAVNARDAMPDGGVLTVSLSNQTVEATGSADVDPDMAPGEYVRLCISDTGTGMSQETRAHAFDPFFTTKEIGAGTGFGLSQVYGFLKQSRGGITLKSQMGEGTEICLFLPRSREDPKELSTGGLGATPALAEKAGDGTILVVEDDEDVRRHSTTLLAEMGYRVLEAGDGEGALALLRDNTDVDLLFTDVGLPGGLNGRALAERAIGERPDLRVLFTSAYAHEVFKSEDNLGRRADILAKPFDSALLAGRLATLLAEEPPVAKRSEPARAPVILLVEDEMLISMLATELLEELGLGVETATNAAQAMDVLAQDPGRFDVVMIDIGLPDRHGGELAEDVRALRPEVPIIFASGRSSSELEETYRHDQMIGVVSKPYDGRALAAKLSELGVAVRSVAPF</sequence>
<dbReference type="InterPro" id="IPR036097">
    <property type="entry name" value="HisK_dim/P_sf"/>
</dbReference>
<evidence type="ECO:0000259" key="11">
    <source>
        <dbReference type="PROSITE" id="PS50113"/>
    </source>
</evidence>
<dbReference type="PANTHER" id="PTHR43304">
    <property type="entry name" value="PHYTOCHROME-LIKE PROTEIN CPH1"/>
    <property type="match status" value="1"/>
</dbReference>
<dbReference type="Gene3D" id="3.30.450.20">
    <property type="entry name" value="PAS domain"/>
    <property type="match status" value="2"/>
</dbReference>
<accession>A0A1G5P5K2</accession>
<dbReference type="SUPFAM" id="SSF55874">
    <property type="entry name" value="ATPase domain of HSP90 chaperone/DNA topoisomerase II/histidine kinase"/>
    <property type="match status" value="1"/>
</dbReference>
<feature type="modified residue" description="4-aspartylphosphate" evidence="6">
    <location>
        <position position="612"/>
    </location>
</feature>
<dbReference type="Pfam" id="PF02518">
    <property type="entry name" value="HATPase_c"/>
    <property type="match status" value="1"/>
</dbReference>
<evidence type="ECO:0000256" key="7">
    <source>
        <dbReference type="SAM" id="Coils"/>
    </source>
</evidence>
<dbReference type="PROSITE" id="PS50110">
    <property type="entry name" value="RESPONSE_REGULATORY"/>
    <property type="match status" value="2"/>
</dbReference>
<dbReference type="PROSITE" id="PS50109">
    <property type="entry name" value="HIS_KIN"/>
    <property type="match status" value="1"/>
</dbReference>
<dbReference type="SMART" id="SM00448">
    <property type="entry name" value="REC"/>
    <property type="match status" value="2"/>
</dbReference>
<dbReference type="InterPro" id="IPR005467">
    <property type="entry name" value="His_kinase_dom"/>
</dbReference>
<dbReference type="SMART" id="SM00091">
    <property type="entry name" value="PAS"/>
    <property type="match status" value="2"/>
</dbReference>
<dbReference type="Pfam" id="PF08447">
    <property type="entry name" value="PAS_3"/>
    <property type="match status" value="2"/>
</dbReference>
<feature type="domain" description="PAS" evidence="10">
    <location>
        <begin position="6"/>
        <end position="76"/>
    </location>
</feature>
<feature type="domain" description="PAS" evidence="10">
    <location>
        <begin position="132"/>
        <end position="201"/>
    </location>
</feature>
<dbReference type="PANTHER" id="PTHR43304:SF1">
    <property type="entry name" value="PAC DOMAIN-CONTAINING PROTEIN"/>
    <property type="match status" value="1"/>
</dbReference>
<dbReference type="Gene3D" id="3.30.565.10">
    <property type="entry name" value="Histidine kinase-like ATPase, C-terminal domain"/>
    <property type="match status" value="1"/>
</dbReference>